<accession>A0A317EAB5</accession>
<dbReference type="CDD" id="cd10231">
    <property type="entry name" value="ASKHA_NBD_HSP70_YegD-like"/>
    <property type="match status" value="1"/>
</dbReference>
<evidence type="ECO:0000256" key="1">
    <source>
        <dbReference type="ARBA" id="ARBA00007381"/>
    </source>
</evidence>
<dbReference type="SUPFAM" id="SSF53067">
    <property type="entry name" value="Actin-like ATPase domain"/>
    <property type="match status" value="2"/>
</dbReference>
<keyword evidence="3" id="KW-0067">ATP-binding</keyword>
<evidence type="ECO:0000313" key="5">
    <source>
        <dbReference type="Proteomes" id="UP000246077"/>
    </source>
</evidence>
<dbReference type="Gene3D" id="3.90.640.10">
    <property type="entry name" value="Actin, Chain A, domain 4"/>
    <property type="match status" value="2"/>
</dbReference>
<sequence length="418" mass="45370">MSASFCGLDFGTSNSTVGIVSGNGFALCPLEGEQVTLPSSIFFDYEEHRARFGRDGTAAYIDGTEGRLLRALKSVLGSSLIEETTQVNRRQVPVRDIIGLFLRHLKHCAEARLGREIDQVVLGRPVRFVDHDDEADRRAEAELVAIARAQGFRHIELQFEPVAAALDYEQAVTREELALIVDLGGGTSDFAVTRLSPAHARQADRGTDILGRAGVHIGGTDFDRRLSLAHAMPELGLNVLIGPKKLPMPIRLYQDLATWHRIPSLYTASNMNYLRSIRPQADRPDLIDRLMELLRERNGHRLASAVEAGKIALSAREEAAIDLPFHQPLPVTVTRADLEAALAPDIAAIIRGIDECLALAGIGGEAIQSVFLTGGSTAIPAIRRRILAHLPGARPVEGDIFGSVGLGLAIDAARRFGR</sequence>
<reference evidence="5" key="1">
    <citation type="submission" date="2018-05" db="EMBL/GenBank/DDBJ databases">
        <title>Zavarzinia sp. HR-AS.</title>
        <authorList>
            <person name="Lee Y."/>
            <person name="Jeon C.O."/>
        </authorList>
    </citation>
    <scope>NUCLEOTIDE SEQUENCE [LARGE SCALE GENOMIC DNA]</scope>
    <source>
        <strain evidence="5">DSM 1231</strain>
    </source>
</reference>
<dbReference type="InterPro" id="IPR013126">
    <property type="entry name" value="Hsp_70_fam"/>
</dbReference>
<dbReference type="Gene3D" id="3.30.420.40">
    <property type="match status" value="3"/>
</dbReference>
<dbReference type="Proteomes" id="UP000246077">
    <property type="component" value="Unassembled WGS sequence"/>
</dbReference>
<dbReference type="EMBL" id="QGLF01000001">
    <property type="protein sequence ID" value="PWR24057.1"/>
    <property type="molecule type" value="Genomic_DNA"/>
</dbReference>
<dbReference type="InterPro" id="IPR043129">
    <property type="entry name" value="ATPase_NBD"/>
</dbReference>
<dbReference type="RefSeq" id="WP_109920088.1">
    <property type="nucleotide sequence ID" value="NZ_QGLF01000001.1"/>
</dbReference>
<dbReference type="Pfam" id="PF00012">
    <property type="entry name" value="HSP70"/>
    <property type="match status" value="2"/>
</dbReference>
<dbReference type="PROSITE" id="PS01036">
    <property type="entry name" value="HSP70_3"/>
    <property type="match status" value="1"/>
</dbReference>
<dbReference type="OrthoDB" id="9807934at2"/>
<evidence type="ECO:0000313" key="4">
    <source>
        <dbReference type="EMBL" id="PWR24057.1"/>
    </source>
</evidence>
<dbReference type="AlphaFoldDB" id="A0A317EAB5"/>
<dbReference type="GO" id="GO:0140662">
    <property type="term" value="F:ATP-dependent protein folding chaperone"/>
    <property type="evidence" value="ECO:0007669"/>
    <property type="project" value="InterPro"/>
</dbReference>
<dbReference type="InterPro" id="IPR018181">
    <property type="entry name" value="Heat_shock_70_CS"/>
</dbReference>
<gene>
    <name evidence="4" type="ORF">DKG75_00460</name>
</gene>
<dbReference type="InterPro" id="IPR042054">
    <property type="entry name" value="YegD-like"/>
</dbReference>
<protein>
    <submittedName>
        <fullName evidence="4">Heat-shock protein</fullName>
    </submittedName>
</protein>
<keyword evidence="2" id="KW-0547">Nucleotide-binding</keyword>
<evidence type="ECO:0000256" key="2">
    <source>
        <dbReference type="ARBA" id="ARBA00022741"/>
    </source>
</evidence>
<evidence type="ECO:0000256" key="3">
    <source>
        <dbReference type="ARBA" id="ARBA00022840"/>
    </source>
</evidence>
<keyword evidence="5" id="KW-1185">Reference proteome</keyword>
<dbReference type="GO" id="GO:0005524">
    <property type="term" value="F:ATP binding"/>
    <property type="evidence" value="ECO:0007669"/>
    <property type="project" value="UniProtKB-KW"/>
</dbReference>
<comment type="caution">
    <text evidence="4">The sequence shown here is derived from an EMBL/GenBank/DDBJ whole genome shotgun (WGS) entry which is preliminary data.</text>
</comment>
<dbReference type="PANTHER" id="PTHR19375">
    <property type="entry name" value="HEAT SHOCK PROTEIN 70KDA"/>
    <property type="match status" value="1"/>
</dbReference>
<proteinExistence type="inferred from homology"/>
<comment type="similarity">
    <text evidence="1">Belongs to the heat shock protein 70 family.</text>
</comment>
<name>A0A317EAB5_9PROT</name>
<organism evidence="4 5">
    <name type="scientific">Zavarzinia compransoris</name>
    <dbReference type="NCBI Taxonomy" id="1264899"/>
    <lineage>
        <taxon>Bacteria</taxon>
        <taxon>Pseudomonadati</taxon>
        <taxon>Pseudomonadota</taxon>
        <taxon>Alphaproteobacteria</taxon>
        <taxon>Rhodospirillales</taxon>
        <taxon>Zavarziniaceae</taxon>
        <taxon>Zavarzinia</taxon>
    </lineage>
</organism>